<evidence type="ECO:0000313" key="2">
    <source>
        <dbReference type="EMBL" id="MZL34197.1"/>
    </source>
</evidence>
<reference evidence="2 6" key="2">
    <citation type="journal article" date="2019" name="Nat. Med.">
        <title>A library of human gut bacterial isolates paired with longitudinal multiomics data enables mechanistic microbiome research.</title>
        <authorList>
            <person name="Poyet M."/>
            <person name="Groussin M."/>
            <person name="Gibbons S.M."/>
            <person name="Avila-Pacheco J."/>
            <person name="Jiang X."/>
            <person name="Kearney S.M."/>
            <person name="Perrotta A.R."/>
            <person name="Berdy B."/>
            <person name="Zhao S."/>
            <person name="Lieberman T.D."/>
            <person name="Swanson P.K."/>
            <person name="Smith M."/>
            <person name="Roesemann S."/>
            <person name="Alexander J.E."/>
            <person name="Rich S.A."/>
            <person name="Livny J."/>
            <person name="Vlamakis H."/>
            <person name="Clish C."/>
            <person name="Bullock K."/>
            <person name="Deik A."/>
            <person name="Scott J."/>
            <person name="Pierce K.A."/>
            <person name="Xavier R.J."/>
            <person name="Alm E.J."/>
        </authorList>
    </citation>
    <scope>NUCLEOTIDE SEQUENCE [LARGE SCALE GENOMIC DNA]</scope>
    <source>
        <strain evidence="2 6">BIOML-A1</strain>
    </source>
</reference>
<evidence type="ECO:0000313" key="5">
    <source>
        <dbReference type="Proteomes" id="UP000366766"/>
    </source>
</evidence>
<evidence type="ECO:0000313" key="3">
    <source>
        <dbReference type="EMBL" id="VUX64377.1"/>
    </source>
</evidence>
<dbReference type="RefSeq" id="WP_008707128.1">
    <property type="nucleotide sequence ID" value="NZ_AP031426.1"/>
</dbReference>
<dbReference type="GeneID" id="75077077"/>
<dbReference type="NCBIfam" id="NF033832">
    <property type="entry name" value="sce7726_fam"/>
    <property type="match status" value="1"/>
</dbReference>
<gene>
    <name evidence="3" type="ORF">BWLFYP14_01372</name>
    <name evidence="1" type="ORF">ERS852478_01008</name>
    <name evidence="2" type="ORF">GT728_13525</name>
</gene>
<reference evidence="1 4" key="1">
    <citation type="submission" date="2015-09" db="EMBL/GenBank/DDBJ databases">
        <authorList>
            <consortium name="Pathogen Informatics"/>
        </authorList>
    </citation>
    <scope>NUCLEOTIDE SEQUENCE [LARGE SCALE GENOMIC DNA]</scope>
    <source>
        <strain evidence="1 4">2789STDY5834863</strain>
    </source>
</reference>
<reference evidence="3 5" key="3">
    <citation type="submission" date="2019-07" db="EMBL/GenBank/DDBJ databases">
        <authorList>
            <person name="Chang H.-W."/>
            <person name="Raman A."/>
            <person name="Venkatesh S."/>
            <person name="Gehrig J."/>
        </authorList>
    </citation>
    <scope>NUCLEOTIDE SEQUENCE [LARGE SCALE GENOMIC DNA]</scope>
    <source>
        <strain evidence="3">Blautia_wexlerae_LFYP_14</strain>
    </source>
</reference>
<dbReference type="EMBL" id="CABHOF010000032">
    <property type="protein sequence ID" value="VUX64377.1"/>
    <property type="molecule type" value="Genomic_DNA"/>
</dbReference>
<name>A0A173ZK28_9FIRM</name>
<keyword evidence="5" id="KW-1185">Reference proteome</keyword>
<proteinExistence type="predicted"/>
<accession>A0A173ZK28</accession>
<evidence type="ECO:0000313" key="6">
    <source>
        <dbReference type="Proteomes" id="UP000477285"/>
    </source>
</evidence>
<dbReference type="EMBL" id="CYZN01000005">
    <property type="protein sequence ID" value="CUN76009.1"/>
    <property type="molecule type" value="Genomic_DNA"/>
</dbReference>
<dbReference type="Proteomes" id="UP000366766">
    <property type="component" value="Unassembled WGS sequence"/>
</dbReference>
<dbReference type="Proteomes" id="UP000095431">
    <property type="component" value="Unassembled WGS sequence"/>
</dbReference>
<dbReference type="AlphaFoldDB" id="A0A173ZK28"/>
<dbReference type="InterPro" id="IPR047729">
    <property type="entry name" value="Sce7726-like"/>
</dbReference>
<organism evidence="1 4">
    <name type="scientific">Blautia wexlerae</name>
    <dbReference type="NCBI Taxonomy" id="418240"/>
    <lineage>
        <taxon>Bacteria</taxon>
        <taxon>Bacillati</taxon>
        <taxon>Bacillota</taxon>
        <taxon>Clostridia</taxon>
        <taxon>Lachnospirales</taxon>
        <taxon>Lachnospiraceae</taxon>
        <taxon>Blautia</taxon>
    </lineage>
</organism>
<dbReference type="Proteomes" id="UP000477285">
    <property type="component" value="Unassembled WGS sequence"/>
</dbReference>
<protein>
    <submittedName>
        <fullName evidence="2">Sce7726 family protein</fullName>
    </submittedName>
</protein>
<evidence type="ECO:0000313" key="4">
    <source>
        <dbReference type="Proteomes" id="UP000095431"/>
    </source>
</evidence>
<dbReference type="EMBL" id="WWVQ01000034">
    <property type="protein sequence ID" value="MZL34197.1"/>
    <property type="molecule type" value="Genomic_DNA"/>
</dbReference>
<evidence type="ECO:0000313" key="1">
    <source>
        <dbReference type="EMBL" id="CUN76009.1"/>
    </source>
</evidence>
<sequence>MEKNKLNILNKIFSRSTFRNCFDNGYDKTYSQVVRRYVDNGTGKQNSELISQIYNVLREGYRNEYYYKNTLLNKLLLGIHSVNTTTALTEIPIAKSKADFVLINGKAVVYEIKTELDNFDRLENQINDYYKAFDHVAVVTCKENLQVLKKKIEMIGKPVGIYILQKRGTITTIQKPQAYSVELDAEILFKILRKQEYEEILFNKYKHLPDVSEFKYYSECKKMFLEIPLEEAYLSVLKLLKKRSQIIKDEFSKIPYELKFLAYFMNLKSDDYKKITKFLNESYGGV</sequence>